<accession>A0AA96GI47</accession>
<dbReference type="Proteomes" id="UP001302494">
    <property type="component" value="Chromosome"/>
</dbReference>
<gene>
    <name evidence="2" type="ORF">PQG83_00805</name>
</gene>
<protein>
    <submittedName>
        <fullName evidence="2">DUF427 domain-containing protein</fullName>
    </submittedName>
</protein>
<evidence type="ECO:0000313" key="2">
    <source>
        <dbReference type="EMBL" id="WNM62316.1"/>
    </source>
</evidence>
<proteinExistence type="predicted"/>
<dbReference type="InterPro" id="IPR007361">
    <property type="entry name" value="DUF427"/>
</dbReference>
<evidence type="ECO:0000313" key="3">
    <source>
        <dbReference type="Proteomes" id="UP001302494"/>
    </source>
</evidence>
<dbReference type="EMBL" id="CP116968">
    <property type="protein sequence ID" value="WNM62316.1"/>
    <property type="molecule type" value="Genomic_DNA"/>
</dbReference>
<evidence type="ECO:0000259" key="1">
    <source>
        <dbReference type="Pfam" id="PF04248"/>
    </source>
</evidence>
<reference evidence="2 3" key="1">
    <citation type="submission" date="2023-01" db="EMBL/GenBank/DDBJ databases">
        <title>Cultivation and genomic characterization of new, ubiquitous marine nitrite-oxidizing bacteria from the Nitrospirales.</title>
        <authorList>
            <person name="Mueller A.J."/>
            <person name="Daebeler A."/>
            <person name="Herbold C.W."/>
            <person name="Kirkegaard R.H."/>
            <person name="Daims H."/>
        </authorList>
    </citation>
    <scope>NUCLEOTIDE SEQUENCE [LARGE SCALE GENOMIC DNA]</scope>
    <source>
        <strain evidence="2 3">DK</strain>
    </source>
</reference>
<name>A0AA96GI47_9BACT</name>
<dbReference type="PANTHER" id="PTHR34310:SF9">
    <property type="entry name" value="BLR5716 PROTEIN"/>
    <property type="match status" value="1"/>
</dbReference>
<dbReference type="KEGG" id="nneo:PQG83_00805"/>
<dbReference type="RefSeq" id="WP_312745633.1">
    <property type="nucleotide sequence ID" value="NZ_CP116968.1"/>
</dbReference>
<sequence>MTAQSHPHAITITPNPNRVKVTFNGTVIADTRRALTLREGPVPPAQYLPREDVTMSCLRPTTHSTHCPFKGDASYFSVSVNGKTAENAVWTYETPLASVADIKDYVAFYPEKMDAIEELTPAS</sequence>
<feature type="domain" description="DUF427" evidence="1">
    <location>
        <begin position="19"/>
        <end position="111"/>
    </location>
</feature>
<keyword evidence="3" id="KW-1185">Reference proteome</keyword>
<dbReference type="Gene3D" id="2.170.150.40">
    <property type="entry name" value="Domain of unknown function (DUF427)"/>
    <property type="match status" value="1"/>
</dbReference>
<dbReference type="InterPro" id="IPR038694">
    <property type="entry name" value="DUF427_sf"/>
</dbReference>
<dbReference type="Pfam" id="PF04248">
    <property type="entry name" value="NTP_transf_9"/>
    <property type="match status" value="1"/>
</dbReference>
<dbReference type="AlphaFoldDB" id="A0AA96GI47"/>
<dbReference type="PANTHER" id="PTHR34310">
    <property type="entry name" value="DUF427 DOMAIN PROTEIN (AFU_ORTHOLOGUE AFUA_3G02220)"/>
    <property type="match status" value="1"/>
</dbReference>
<organism evidence="2 3">
    <name type="scientific">Candidatus Nitrospira neomarina</name>
    <dbReference type="NCBI Taxonomy" id="3020899"/>
    <lineage>
        <taxon>Bacteria</taxon>
        <taxon>Pseudomonadati</taxon>
        <taxon>Nitrospirota</taxon>
        <taxon>Nitrospiria</taxon>
        <taxon>Nitrospirales</taxon>
        <taxon>Nitrospiraceae</taxon>
        <taxon>Nitrospira</taxon>
    </lineage>
</organism>